<dbReference type="Proteomes" id="UP000033187">
    <property type="component" value="Chromosome 1"/>
</dbReference>
<accession>A0A0D6JIL1</accession>
<sequence length="265" mass="28418">MKIDRALGRQKELVMNKFSTGIIGGAFAVLAITSSISPVHAGGGVRLNFGGPLGVFNAHSNGAHYKSSSSHHTRNFSHKRKNDIAARKAAARHAQITEAKEREAKRRRAARLKAEERARKLVAAQREDQKVEVVRAEVATVKAAEVQKAVPVKASAVTGATALIPVVAIDNNSQSDTVHLKTIDVRTESPKAEIADTQVAHVPPPEQSINKELTCKKFVPSAGLTINVPCGIHKTCGGWRCVIGTTDEAAIFINQDSARGNKSPY</sequence>
<dbReference type="KEGG" id="fil:BN1229_v1_2643"/>
<dbReference type="EMBL" id="LN829119">
    <property type="protein sequence ID" value="CPR21839.1"/>
    <property type="molecule type" value="Genomic_DNA"/>
</dbReference>
<evidence type="ECO:0000313" key="1">
    <source>
        <dbReference type="EMBL" id="CPR21839.1"/>
    </source>
</evidence>
<reference evidence="2" key="1">
    <citation type="submission" date="2015-02" db="EMBL/GenBank/DDBJ databases">
        <authorList>
            <person name="Chooi Y.-H."/>
        </authorList>
    </citation>
    <scope>NUCLEOTIDE SEQUENCE [LARGE SCALE GENOMIC DNA]</scope>
    <source>
        <strain evidence="2">strain Y</strain>
    </source>
</reference>
<proteinExistence type="predicted"/>
<name>A0A0D6JIL1_9HYPH</name>
<organism evidence="1 2">
    <name type="scientific">Candidatus Filomicrobium marinum</name>
    <dbReference type="NCBI Taxonomy" id="1608628"/>
    <lineage>
        <taxon>Bacteria</taxon>
        <taxon>Pseudomonadati</taxon>
        <taxon>Pseudomonadota</taxon>
        <taxon>Alphaproteobacteria</taxon>
        <taxon>Hyphomicrobiales</taxon>
        <taxon>Hyphomicrobiaceae</taxon>
        <taxon>Filomicrobium</taxon>
    </lineage>
</organism>
<protein>
    <submittedName>
        <fullName evidence="1">Uncharacterized protein</fullName>
    </submittedName>
</protein>
<dbReference type="AlphaFoldDB" id="A0A0D6JIL1"/>
<evidence type="ECO:0000313" key="2">
    <source>
        <dbReference type="Proteomes" id="UP000033187"/>
    </source>
</evidence>
<gene>
    <name evidence="1" type="ORF">YBN1229_v1_3272</name>
</gene>
<dbReference type="KEGG" id="fiy:BN1229_v1_3272"/>
<keyword evidence="2" id="KW-1185">Reference proteome</keyword>